<protein>
    <submittedName>
        <fullName evidence="2">Uncharacterized protein</fullName>
    </submittedName>
</protein>
<feature type="region of interest" description="Disordered" evidence="1">
    <location>
        <begin position="25"/>
        <end position="96"/>
    </location>
</feature>
<evidence type="ECO:0000256" key="1">
    <source>
        <dbReference type="SAM" id="MobiDB-lite"/>
    </source>
</evidence>
<dbReference type="Proteomes" id="UP000823388">
    <property type="component" value="Chromosome 4K"/>
</dbReference>
<accession>A0A8T0TFG3</accession>
<name>A0A8T0TFG3_PANVG</name>
<reference evidence="2" key="1">
    <citation type="submission" date="2020-05" db="EMBL/GenBank/DDBJ databases">
        <title>WGS assembly of Panicum virgatum.</title>
        <authorList>
            <person name="Lovell J.T."/>
            <person name="Jenkins J."/>
            <person name="Shu S."/>
            <person name="Juenger T.E."/>
            <person name="Schmutz J."/>
        </authorList>
    </citation>
    <scope>NUCLEOTIDE SEQUENCE</scope>
    <source>
        <strain evidence="2">AP13</strain>
    </source>
</reference>
<dbReference type="EMBL" id="CM029043">
    <property type="protein sequence ID" value="KAG2610511.1"/>
    <property type="molecule type" value="Genomic_DNA"/>
</dbReference>
<gene>
    <name evidence="2" type="ORF">PVAP13_4KG194700</name>
</gene>
<sequence length="96" mass="10565">MPFIETLGHFSYRAVGIEFEGQMTLKGTEASAPDVPPDEGVRREPQKGRLPNGRTTGPAHRSSKGNWTAEEGSIRTLGHKKRKSSSSMLIKPMETK</sequence>
<keyword evidence="3" id="KW-1185">Reference proteome</keyword>
<evidence type="ECO:0000313" key="3">
    <source>
        <dbReference type="Proteomes" id="UP000823388"/>
    </source>
</evidence>
<organism evidence="2 3">
    <name type="scientific">Panicum virgatum</name>
    <name type="common">Blackwell switchgrass</name>
    <dbReference type="NCBI Taxonomy" id="38727"/>
    <lineage>
        <taxon>Eukaryota</taxon>
        <taxon>Viridiplantae</taxon>
        <taxon>Streptophyta</taxon>
        <taxon>Embryophyta</taxon>
        <taxon>Tracheophyta</taxon>
        <taxon>Spermatophyta</taxon>
        <taxon>Magnoliopsida</taxon>
        <taxon>Liliopsida</taxon>
        <taxon>Poales</taxon>
        <taxon>Poaceae</taxon>
        <taxon>PACMAD clade</taxon>
        <taxon>Panicoideae</taxon>
        <taxon>Panicodae</taxon>
        <taxon>Paniceae</taxon>
        <taxon>Panicinae</taxon>
        <taxon>Panicum</taxon>
        <taxon>Panicum sect. Hiantes</taxon>
    </lineage>
</organism>
<comment type="caution">
    <text evidence="2">The sequence shown here is derived from an EMBL/GenBank/DDBJ whole genome shotgun (WGS) entry which is preliminary data.</text>
</comment>
<proteinExistence type="predicted"/>
<dbReference type="AlphaFoldDB" id="A0A8T0TFG3"/>
<evidence type="ECO:0000313" key="2">
    <source>
        <dbReference type="EMBL" id="KAG2610511.1"/>
    </source>
</evidence>